<dbReference type="OMA" id="ANACVGF"/>
<evidence type="ECO:0000256" key="3">
    <source>
        <dbReference type="ARBA" id="ARBA00022840"/>
    </source>
</evidence>
<dbReference type="Gene3D" id="1.10.8.60">
    <property type="match status" value="1"/>
</dbReference>
<dbReference type="InterPro" id="IPR003593">
    <property type="entry name" value="AAA+_ATPase"/>
</dbReference>
<reference evidence="5" key="2">
    <citation type="submission" date="2025-09" db="UniProtKB">
        <authorList>
            <consortium name="Ensembl"/>
        </authorList>
    </citation>
    <scope>IDENTIFICATION</scope>
</reference>
<evidence type="ECO:0000256" key="2">
    <source>
        <dbReference type="ARBA" id="ARBA00022741"/>
    </source>
</evidence>
<dbReference type="Proteomes" id="UP000233160">
    <property type="component" value="Unassembled WGS sequence"/>
</dbReference>
<evidence type="ECO:0000259" key="4">
    <source>
        <dbReference type="SMART" id="SM00382"/>
    </source>
</evidence>
<dbReference type="AlphaFoldDB" id="A0A2K6F7E7"/>
<proteinExistence type="inferred from homology"/>
<dbReference type="STRING" id="379532.ENSPCOP00000009886"/>
<dbReference type="GO" id="GO:0016887">
    <property type="term" value="F:ATP hydrolysis activity"/>
    <property type="evidence" value="ECO:0007669"/>
    <property type="project" value="InterPro"/>
</dbReference>
<keyword evidence="6" id="KW-1185">Reference proteome</keyword>
<organism evidence="5 6">
    <name type="scientific">Propithecus coquereli</name>
    <name type="common">Coquerel's sifaka</name>
    <name type="synonym">Propithecus verreauxi coquereli</name>
    <dbReference type="NCBI Taxonomy" id="379532"/>
    <lineage>
        <taxon>Eukaryota</taxon>
        <taxon>Metazoa</taxon>
        <taxon>Chordata</taxon>
        <taxon>Craniata</taxon>
        <taxon>Vertebrata</taxon>
        <taxon>Euteleostomi</taxon>
        <taxon>Mammalia</taxon>
        <taxon>Eutheria</taxon>
        <taxon>Euarchontoglires</taxon>
        <taxon>Primates</taxon>
        <taxon>Strepsirrhini</taxon>
        <taxon>Lemuriformes</taxon>
        <taxon>Indriidae</taxon>
        <taxon>Propithecus</taxon>
    </lineage>
</organism>
<dbReference type="GO" id="GO:0005524">
    <property type="term" value="F:ATP binding"/>
    <property type="evidence" value="ECO:0007669"/>
    <property type="project" value="UniProtKB-KW"/>
</dbReference>
<dbReference type="SMART" id="SM00382">
    <property type="entry name" value="AAA"/>
    <property type="match status" value="1"/>
</dbReference>
<accession>A0A2K6F7E7</accession>
<dbReference type="PANTHER" id="PTHR23073">
    <property type="entry name" value="26S PROTEASOME REGULATORY SUBUNIT"/>
    <property type="match status" value="1"/>
</dbReference>
<dbReference type="GeneTree" id="ENSGT01020000230346"/>
<protein>
    <recommendedName>
        <fullName evidence="4">AAA+ ATPase domain-containing protein</fullName>
    </recommendedName>
</protein>
<dbReference type="InterPro" id="IPR027417">
    <property type="entry name" value="P-loop_NTPase"/>
</dbReference>
<dbReference type="Gene3D" id="3.40.50.300">
    <property type="entry name" value="P-loop containing nucleotide triphosphate hydrolases"/>
    <property type="match status" value="1"/>
</dbReference>
<dbReference type="Pfam" id="PF00004">
    <property type="entry name" value="AAA"/>
    <property type="match status" value="1"/>
</dbReference>
<dbReference type="Ensembl" id="ENSPCOT00000020458.1">
    <property type="protein sequence ID" value="ENSPCOP00000009886.1"/>
    <property type="gene ID" value="ENSPCOG00000016346.1"/>
</dbReference>
<keyword evidence="3" id="KW-0067">ATP-binding</keyword>
<dbReference type="InterPro" id="IPR050221">
    <property type="entry name" value="26S_Proteasome_ATPase"/>
</dbReference>
<keyword evidence="2" id="KW-0547">Nucleotide-binding</keyword>
<evidence type="ECO:0000313" key="6">
    <source>
        <dbReference type="Proteomes" id="UP000233160"/>
    </source>
</evidence>
<sequence length="188" mass="20570">MMQMEEKPDVTHSDVGEVVDTPLLHPERFVNLATELPKGVLLFGPPSTGKTLCARAIANTTDACFILVIVSELLFEMASTKKACVTFFDEIDAVGGARFDDGAGGDNEVQRTKLELINQLDGFDPPSNIKVLMASDRPDSLDPALRRPGRLDRKNDFSLPDLEGQSHIFKIHACSVSVERDIGFELLA</sequence>
<name>A0A2K6F7E7_PROCO</name>
<evidence type="ECO:0000313" key="5">
    <source>
        <dbReference type="Ensembl" id="ENSPCOP00000009886.1"/>
    </source>
</evidence>
<reference evidence="5" key="1">
    <citation type="submission" date="2025-08" db="UniProtKB">
        <authorList>
            <consortium name="Ensembl"/>
        </authorList>
    </citation>
    <scope>IDENTIFICATION</scope>
</reference>
<dbReference type="InterPro" id="IPR003959">
    <property type="entry name" value="ATPase_AAA_core"/>
</dbReference>
<dbReference type="SUPFAM" id="SSF52540">
    <property type="entry name" value="P-loop containing nucleoside triphosphate hydrolases"/>
    <property type="match status" value="1"/>
</dbReference>
<feature type="domain" description="AAA+ ATPase" evidence="4">
    <location>
        <begin position="36"/>
        <end position="161"/>
    </location>
</feature>
<evidence type="ECO:0000256" key="1">
    <source>
        <dbReference type="ARBA" id="ARBA00006914"/>
    </source>
</evidence>
<comment type="similarity">
    <text evidence="1">Belongs to the AAA ATPase family.</text>
</comment>